<reference evidence="1 2" key="1">
    <citation type="submission" date="2016-11" db="EMBL/GenBank/DDBJ databases">
        <authorList>
            <person name="Varghese N."/>
            <person name="Submissions S."/>
        </authorList>
    </citation>
    <scope>NUCLEOTIDE SEQUENCE [LARGE SCALE GENOMIC DNA]</scope>
    <source>
        <strain evidence="1 2">DSM 19027</strain>
    </source>
</reference>
<dbReference type="RefSeq" id="WP_149677707.1">
    <property type="nucleotide sequence ID" value="NZ_FQZP01000004.1"/>
</dbReference>
<proteinExistence type="predicted"/>
<evidence type="ECO:0000313" key="1">
    <source>
        <dbReference type="EMBL" id="SHI55536.1"/>
    </source>
</evidence>
<name>A0A1M6C3E6_9FIRM</name>
<keyword evidence="2" id="KW-1185">Reference proteome</keyword>
<evidence type="ECO:0008006" key="3">
    <source>
        <dbReference type="Google" id="ProtNLM"/>
    </source>
</evidence>
<evidence type="ECO:0000313" key="2">
    <source>
        <dbReference type="Proteomes" id="UP000324781"/>
    </source>
</evidence>
<dbReference type="Gene3D" id="3.40.50.1820">
    <property type="entry name" value="alpha/beta hydrolase"/>
    <property type="match status" value="1"/>
</dbReference>
<organism evidence="1 2">
    <name type="scientific">Thermoclostridium caenicola</name>
    <dbReference type="NCBI Taxonomy" id="659425"/>
    <lineage>
        <taxon>Bacteria</taxon>
        <taxon>Bacillati</taxon>
        <taxon>Bacillota</taxon>
        <taxon>Clostridia</taxon>
        <taxon>Eubacteriales</taxon>
        <taxon>Oscillospiraceae</taxon>
        <taxon>Thermoclostridium</taxon>
    </lineage>
</organism>
<protein>
    <recommendedName>
        <fullName evidence="3">Poly(3-hydroxybutyrate) depolymerase</fullName>
    </recommendedName>
</protein>
<gene>
    <name evidence="1" type="ORF">SAMN05444373_100434</name>
</gene>
<dbReference type="AlphaFoldDB" id="A0A1M6C3E6"/>
<dbReference type="EMBL" id="FQZP01000004">
    <property type="protein sequence ID" value="SHI55536.1"/>
    <property type="molecule type" value="Genomic_DNA"/>
</dbReference>
<dbReference type="InterPro" id="IPR029058">
    <property type="entry name" value="AB_hydrolase_fold"/>
</dbReference>
<dbReference type="OrthoDB" id="1094867at2"/>
<sequence length="253" mass="28900">MVSANGNPGHYAAYHMKYPFLVPVFPRFLTNWWQSYTHALDKGAMMLEGDAKRLDLQLIAMIKDAQELLAGMGYKLESKVFMTGFSASGQFVNRFATLHPEMVKAIAVGNFTMYPTAKLNGVTLNYPWGIADIRNYTGKEFNKAEYDKIAKFCYIGDEDQNDKPYNVDYGISEEETRAVNDLFGYDYGVPKWERKWNFVRQLGYDKSIQFNVYKGVGHGYADNIFKDILTFFQANNGDRIVKIKAHTTAFGDE</sequence>
<dbReference type="Proteomes" id="UP000324781">
    <property type="component" value="Unassembled WGS sequence"/>
</dbReference>
<accession>A0A1M6C3E6</accession>
<dbReference type="SUPFAM" id="SSF53474">
    <property type="entry name" value="alpha/beta-Hydrolases"/>
    <property type="match status" value="1"/>
</dbReference>